<dbReference type="AlphaFoldDB" id="A0A317G236"/>
<evidence type="ECO:0000313" key="2">
    <source>
        <dbReference type="Proteomes" id="UP000245488"/>
    </source>
</evidence>
<proteinExistence type="predicted"/>
<organism evidence="1 2">
    <name type="scientific">Butyrivibrio fibrisolvens</name>
    <dbReference type="NCBI Taxonomy" id="831"/>
    <lineage>
        <taxon>Bacteria</taxon>
        <taxon>Bacillati</taxon>
        <taxon>Bacillota</taxon>
        <taxon>Clostridia</taxon>
        <taxon>Lachnospirales</taxon>
        <taxon>Lachnospiraceae</taxon>
        <taxon>Butyrivibrio</taxon>
    </lineage>
</organism>
<evidence type="ECO:0000313" key="1">
    <source>
        <dbReference type="EMBL" id="PWT27567.1"/>
    </source>
</evidence>
<dbReference type="Proteomes" id="UP000245488">
    <property type="component" value="Chromosome"/>
</dbReference>
<accession>A0A317G236</accession>
<keyword evidence="2" id="KW-1185">Reference proteome</keyword>
<dbReference type="EMBL" id="NXNG01000001">
    <property type="protein sequence ID" value="PWT27567.1"/>
    <property type="molecule type" value="Genomic_DNA"/>
</dbReference>
<gene>
    <name evidence="1" type="ORF">CPT75_10920</name>
</gene>
<name>A0A317G236_BUTFI</name>
<sequence>MILNSYKYSEITGTELMKKLKKFVKITQLDFSVVKEYLPLYPDRVYRNIYEGGLMGELV</sequence>
<comment type="caution">
    <text evidence="1">The sequence shown here is derived from an EMBL/GenBank/DDBJ whole genome shotgun (WGS) entry which is preliminary data.</text>
</comment>
<protein>
    <submittedName>
        <fullName evidence="1">Uncharacterized protein</fullName>
    </submittedName>
</protein>
<reference evidence="1 2" key="1">
    <citation type="submission" date="2017-09" db="EMBL/GenBank/DDBJ databases">
        <title>High-quality draft genome sequence of Butyrivibrio fibrisolvens INBov1, isolated from cow rumen.</title>
        <authorList>
            <person name="Rodriguez Hernaez J."/>
            <person name="Rivarola M."/>
            <person name="Paniego N."/>
            <person name="Cravero S."/>
            <person name="Ceron Cucchi M."/>
            <person name="Martinez M.C."/>
        </authorList>
    </citation>
    <scope>NUCLEOTIDE SEQUENCE [LARGE SCALE GENOMIC DNA]</scope>
    <source>
        <strain evidence="1 2">INBov1</strain>
    </source>
</reference>